<evidence type="ECO:0000256" key="1">
    <source>
        <dbReference type="SAM" id="Phobius"/>
    </source>
</evidence>
<dbReference type="InParanoid" id="Q8ZX68"/>
<keyword evidence="3" id="KW-1185">Reference proteome</keyword>
<dbReference type="PATRIC" id="fig|178306.9.peg.1060"/>
<dbReference type="HOGENOM" id="CLU_1648365_0_0_2"/>
<name>Q8ZX68_PYRAE</name>
<feature type="transmembrane region" description="Helical" evidence="1">
    <location>
        <begin position="37"/>
        <end position="58"/>
    </location>
</feature>
<dbReference type="Proteomes" id="UP000002439">
    <property type="component" value="Chromosome"/>
</dbReference>
<protein>
    <submittedName>
        <fullName evidence="2">P. aerophilum family 321 protein</fullName>
    </submittedName>
</protein>
<feature type="transmembrane region" description="Helical" evidence="1">
    <location>
        <begin position="12"/>
        <end position="31"/>
    </location>
</feature>
<reference evidence="2 3" key="1">
    <citation type="journal article" date="2002" name="Proc. Natl. Acad. Sci. U.S.A.">
        <title>Genome sequence of the hyperthermophilic crenarchaeon Pyrobaculum aerophilum.</title>
        <authorList>
            <person name="Fitz-Gibbon S.T."/>
            <person name="Ladner H."/>
            <person name="Kim U.J."/>
            <person name="Stetter K.O."/>
            <person name="Simon M.I."/>
            <person name="Miller J.H."/>
        </authorList>
    </citation>
    <scope>NUCLEOTIDE SEQUENCE [LARGE SCALE GENOMIC DNA]</scope>
    <source>
        <strain evidence="3">ATCC 51768 / DSM 7523 / JCM 9630 / CIP 104966 / NBRC 100827 / IM2</strain>
    </source>
</reference>
<keyword evidence="1" id="KW-0812">Transmembrane</keyword>
<keyword evidence="1" id="KW-1133">Transmembrane helix</keyword>
<dbReference type="EMBL" id="AE009441">
    <property type="protein sequence ID" value="AAL63481.1"/>
    <property type="molecule type" value="Genomic_DNA"/>
</dbReference>
<sequence length="160" mass="18290">MSRENRKCYYTAASIIMIIIIVISTIPYLIWTSTAPQSLKIIITALLASIILLPIFWLPKDSRVVDGGVLHIGVVRRKFIAGEVVEEYTSDEVKWRLSFVPVGNRVSLQCFFWGLYGSFMRRNGEWVSVDVYAGRDCKGKWLLLKKRGQERYLLVCPGNT</sequence>
<evidence type="ECO:0000313" key="2">
    <source>
        <dbReference type="EMBL" id="AAL63481.1"/>
    </source>
</evidence>
<dbReference type="eggNOG" id="arCOG09765">
    <property type="taxonomic scope" value="Archaea"/>
</dbReference>
<accession>Q8ZX68</accession>
<dbReference type="EnsemblBacteria" id="AAL63481">
    <property type="protein sequence ID" value="AAL63481"/>
    <property type="gene ID" value="PAE1432"/>
</dbReference>
<dbReference type="STRING" id="178306.PAE1432"/>
<dbReference type="GeneID" id="1465722"/>
<dbReference type="AlphaFoldDB" id="Q8ZX68"/>
<dbReference type="RefSeq" id="WP_011007954.1">
    <property type="nucleotide sequence ID" value="NC_003364.1"/>
</dbReference>
<evidence type="ECO:0000313" key="3">
    <source>
        <dbReference type="Proteomes" id="UP000002439"/>
    </source>
</evidence>
<gene>
    <name evidence="2" type="ordered locus">PAE1432</name>
</gene>
<proteinExistence type="predicted"/>
<organism evidence="2 3">
    <name type="scientific">Pyrobaculum aerophilum (strain ATCC 51768 / DSM 7523 / JCM 9630 / CIP 104966 / NBRC 100827 / IM2)</name>
    <dbReference type="NCBI Taxonomy" id="178306"/>
    <lineage>
        <taxon>Archaea</taxon>
        <taxon>Thermoproteota</taxon>
        <taxon>Thermoprotei</taxon>
        <taxon>Thermoproteales</taxon>
        <taxon>Thermoproteaceae</taxon>
        <taxon>Pyrobaculum</taxon>
    </lineage>
</organism>
<dbReference type="KEGG" id="pai:PAE1432"/>
<keyword evidence="1" id="KW-0472">Membrane</keyword>